<evidence type="ECO:0000256" key="2">
    <source>
        <dbReference type="ARBA" id="ARBA00022840"/>
    </source>
</evidence>
<dbReference type="EMBL" id="JBHSBU010000001">
    <property type="protein sequence ID" value="MFC4159939.1"/>
    <property type="molecule type" value="Genomic_DNA"/>
</dbReference>
<dbReference type="Gene3D" id="3.30.200.20">
    <property type="entry name" value="Phosphorylase Kinase, domain 1"/>
    <property type="match status" value="1"/>
</dbReference>
<evidence type="ECO:0000259" key="3">
    <source>
        <dbReference type="Pfam" id="PF01636"/>
    </source>
</evidence>
<dbReference type="PANTHER" id="PTHR33540:SF1">
    <property type="entry name" value="N-ACETYLMURAMATE_N-ACETYLGLUCOSAMINE KINASE"/>
    <property type="match status" value="1"/>
</dbReference>
<proteinExistence type="predicted"/>
<reference evidence="5" key="1">
    <citation type="journal article" date="2019" name="Int. J. Syst. Evol. Microbiol.">
        <title>The Global Catalogue of Microorganisms (GCM) 10K type strain sequencing project: providing services to taxonomists for standard genome sequencing and annotation.</title>
        <authorList>
            <consortium name="The Broad Institute Genomics Platform"/>
            <consortium name="The Broad Institute Genome Sequencing Center for Infectious Disease"/>
            <person name="Wu L."/>
            <person name="Ma J."/>
        </authorList>
    </citation>
    <scope>NUCLEOTIDE SEQUENCE [LARGE SCALE GENOMIC DNA]</scope>
    <source>
        <strain evidence="5">LMG 29894</strain>
    </source>
</reference>
<evidence type="ECO:0000313" key="5">
    <source>
        <dbReference type="Proteomes" id="UP001595791"/>
    </source>
</evidence>
<accession>A0ABV8MPT7</accession>
<name>A0ABV8MPT7_9NEIS</name>
<keyword evidence="1" id="KW-0547">Nucleotide-binding</keyword>
<evidence type="ECO:0000256" key="1">
    <source>
        <dbReference type="ARBA" id="ARBA00022741"/>
    </source>
</evidence>
<feature type="domain" description="Aminoglycoside phosphotransferase" evidence="3">
    <location>
        <begin position="27"/>
        <end position="246"/>
    </location>
</feature>
<comment type="caution">
    <text evidence="4">The sequence shown here is derived from an EMBL/GenBank/DDBJ whole genome shotgun (WGS) entry which is preliminary data.</text>
</comment>
<dbReference type="Proteomes" id="UP001595791">
    <property type="component" value="Unassembled WGS sequence"/>
</dbReference>
<organism evidence="4 5">
    <name type="scientific">Chitinimonas lacunae</name>
    <dbReference type="NCBI Taxonomy" id="1963018"/>
    <lineage>
        <taxon>Bacteria</taxon>
        <taxon>Pseudomonadati</taxon>
        <taxon>Pseudomonadota</taxon>
        <taxon>Betaproteobacteria</taxon>
        <taxon>Neisseriales</taxon>
        <taxon>Chitinibacteraceae</taxon>
        <taxon>Chitinimonas</taxon>
    </lineage>
</organism>
<keyword evidence="5" id="KW-1185">Reference proteome</keyword>
<sequence length="332" mass="37475">MDRYATMQAWLSETLGGARHTLSDPIGDASQRRYFRLRLDDGSTRIVMDAPPEHTDCRPFIQVAALLAPAVRVPQILARNLEAGFLLLSDLGDTDYQTALAAADETEAARLYRAALDSLVALQTAAGAEQLPRYDATALGVDLDRFPEWFIGRHLGQTLAEADLAAWQRCRAVLLSRLAAQPPVLVHFDYHSRNLLTGEQPGVIDFQDARYGPAIYDLASLLKDVYTVRPEEFRLDLAIRYWEAARRAGVALSDDFGEFYRDFEWTGVYRHLRTLGTFARLAHRDGKTRYLDDMPVALDYLRETCARYVELHPLYKLINRLTGFSPAVGYTF</sequence>
<dbReference type="InterPro" id="IPR011009">
    <property type="entry name" value="Kinase-like_dom_sf"/>
</dbReference>
<dbReference type="PANTHER" id="PTHR33540">
    <property type="entry name" value="TRNA THREONYLCARBAMOYLADENOSINE BIOSYNTHESIS PROTEIN TSAE"/>
    <property type="match status" value="1"/>
</dbReference>
<dbReference type="InterPro" id="IPR002575">
    <property type="entry name" value="Aminoglycoside_PTrfase"/>
</dbReference>
<dbReference type="Pfam" id="PF01636">
    <property type="entry name" value="APH"/>
    <property type="match status" value="1"/>
</dbReference>
<keyword evidence="2" id="KW-0067">ATP-binding</keyword>
<dbReference type="Gene3D" id="3.90.1200.10">
    <property type="match status" value="1"/>
</dbReference>
<dbReference type="RefSeq" id="WP_378164229.1">
    <property type="nucleotide sequence ID" value="NZ_JBHSBU010000001.1"/>
</dbReference>
<protein>
    <submittedName>
        <fullName evidence="4">Aminoglycoside phosphotransferase family protein</fullName>
    </submittedName>
</protein>
<dbReference type="SUPFAM" id="SSF56112">
    <property type="entry name" value="Protein kinase-like (PK-like)"/>
    <property type="match status" value="1"/>
</dbReference>
<evidence type="ECO:0000313" key="4">
    <source>
        <dbReference type="EMBL" id="MFC4159939.1"/>
    </source>
</evidence>
<gene>
    <name evidence="4" type="ORF">ACFOW7_11340</name>
</gene>